<dbReference type="SUPFAM" id="SSF47598">
    <property type="entry name" value="Ribbon-helix-helix"/>
    <property type="match status" value="1"/>
</dbReference>
<reference evidence="1 2" key="1">
    <citation type="submission" date="2015-11" db="EMBL/GenBank/DDBJ databases">
        <title>Genome sequence of Pyrodictium occultum PL-19, a marine hyperthermophilic archaeon isolated from Volcano, Italy.</title>
        <authorList>
            <person name="Utturkar S."/>
            <person name="Huber H."/>
            <person name="Leptihn S."/>
            <person name="Brown S."/>
            <person name="Stetter K.O."/>
            <person name="Podar M."/>
        </authorList>
    </citation>
    <scope>NUCLEOTIDE SEQUENCE [LARGE SCALE GENOMIC DNA]</scope>
    <source>
        <strain evidence="1 2">PL-19</strain>
    </source>
</reference>
<evidence type="ECO:0000313" key="1">
    <source>
        <dbReference type="EMBL" id="KSW10773.1"/>
    </source>
</evidence>
<dbReference type="InterPro" id="IPR010985">
    <property type="entry name" value="Ribbon_hlx_hlx"/>
</dbReference>
<proteinExistence type="predicted"/>
<dbReference type="GO" id="GO:0006355">
    <property type="term" value="P:regulation of DNA-templated transcription"/>
    <property type="evidence" value="ECO:0007669"/>
    <property type="project" value="InterPro"/>
</dbReference>
<dbReference type="STRING" id="2309.CF15_08330"/>
<dbReference type="RefSeq" id="WP_058371539.1">
    <property type="nucleotide sequence ID" value="NZ_LNTB01000002.1"/>
</dbReference>
<accession>A0A0V8RRP2</accession>
<comment type="caution">
    <text evidence="1">The sequence shown here is derived from an EMBL/GenBank/DDBJ whole genome shotgun (WGS) entry which is preliminary data.</text>
</comment>
<sequence>MASGGSGGRRGRYTTVSIPVSLYERIQRLIEGTGFTSVSQFVTYVLREVVAEMEEERLRSGEVGEEEKKAILERLRRLGYL</sequence>
<keyword evidence="2" id="KW-1185">Reference proteome</keyword>
<evidence type="ECO:0000313" key="2">
    <source>
        <dbReference type="Proteomes" id="UP000053352"/>
    </source>
</evidence>
<evidence type="ECO:0008006" key="3">
    <source>
        <dbReference type="Google" id="ProtNLM"/>
    </source>
</evidence>
<protein>
    <recommendedName>
        <fullName evidence="3">CopG family transcriptional regulator</fullName>
    </recommendedName>
</protein>
<dbReference type="OrthoDB" id="359411at2157"/>
<gene>
    <name evidence="1" type="ORF">CF15_08330</name>
</gene>
<dbReference type="EMBL" id="LNTB01000002">
    <property type="protein sequence ID" value="KSW10773.1"/>
    <property type="molecule type" value="Genomic_DNA"/>
</dbReference>
<dbReference type="AlphaFoldDB" id="A0A0V8RRP2"/>
<organism evidence="1 2">
    <name type="scientific">Pyrodictium occultum</name>
    <dbReference type="NCBI Taxonomy" id="2309"/>
    <lineage>
        <taxon>Archaea</taxon>
        <taxon>Thermoproteota</taxon>
        <taxon>Thermoprotei</taxon>
        <taxon>Desulfurococcales</taxon>
        <taxon>Pyrodictiaceae</taxon>
        <taxon>Pyrodictium</taxon>
    </lineage>
</organism>
<dbReference type="Proteomes" id="UP000053352">
    <property type="component" value="Unassembled WGS sequence"/>
</dbReference>
<name>A0A0V8RRP2_PYROC</name>